<feature type="binding site" evidence="5">
    <location>
        <position position="170"/>
    </location>
    <ligand>
        <name>a divalent metal cation</name>
        <dbReference type="ChEBI" id="CHEBI:60240"/>
        <label>2</label>
        <note>catalytic</note>
    </ligand>
</feature>
<comment type="catalytic activity">
    <reaction evidence="5 6">
        <text>Release of N-terminal amino acids, preferentially methionine, from peptides and arylamides.</text>
        <dbReference type="EC" id="3.4.11.18"/>
    </reaction>
</comment>
<evidence type="ECO:0000256" key="2">
    <source>
        <dbReference type="ARBA" id="ARBA00022670"/>
    </source>
</evidence>
<dbReference type="GO" id="GO:0006508">
    <property type="term" value="P:proteolysis"/>
    <property type="evidence" value="ECO:0007669"/>
    <property type="project" value="UniProtKB-KW"/>
</dbReference>
<feature type="binding site" evidence="5">
    <location>
        <position position="170"/>
    </location>
    <ligand>
        <name>a divalent metal cation</name>
        <dbReference type="ChEBI" id="CHEBI:60240"/>
        <label>1</label>
    </ligand>
</feature>
<keyword evidence="3 5" id="KW-0479">Metal-binding</keyword>
<dbReference type="GO" id="GO:0004239">
    <property type="term" value="F:initiator methionyl aminopeptidase activity"/>
    <property type="evidence" value="ECO:0007669"/>
    <property type="project" value="UniProtKB-UniRule"/>
</dbReference>
<dbReference type="InterPro" id="IPR002467">
    <property type="entry name" value="Pept_M24A_MAP1"/>
</dbReference>
<dbReference type="AlphaFoldDB" id="A0A8I6TBG1"/>
<evidence type="ECO:0000256" key="1">
    <source>
        <dbReference type="ARBA" id="ARBA00022438"/>
    </source>
</evidence>
<dbReference type="EC" id="3.4.11.18" evidence="6"/>
<comment type="function">
    <text evidence="6">Cotranslationally removes the N-terminal methionine from nascent proteins. The N-terminal methionine is often cleaved when the second residue in the primary sequence is small and uncharged (Met-Ala-, Cys, Gly, Pro, Ser, Thr, or Val).</text>
</comment>
<dbReference type="CDD" id="cd01086">
    <property type="entry name" value="MetAP1"/>
    <property type="match status" value="1"/>
</dbReference>
<evidence type="ECO:0000259" key="7">
    <source>
        <dbReference type="Pfam" id="PF00557"/>
    </source>
</evidence>
<dbReference type="RefSeq" id="XP_014240656.1">
    <property type="nucleotide sequence ID" value="XM_014385170.2"/>
</dbReference>
<dbReference type="OMA" id="SSKMYVM"/>
<evidence type="ECO:0000256" key="4">
    <source>
        <dbReference type="ARBA" id="ARBA00022801"/>
    </source>
</evidence>
<dbReference type="PROSITE" id="PS00680">
    <property type="entry name" value="MAP_1"/>
    <property type="match status" value="1"/>
</dbReference>
<evidence type="ECO:0000256" key="3">
    <source>
        <dbReference type="ARBA" id="ARBA00022723"/>
    </source>
</evidence>
<dbReference type="EnsemblMetazoa" id="XM_014385170.2">
    <property type="protein sequence ID" value="XP_014240656.1"/>
    <property type="gene ID" value="LOC106661638"/>
</dbReference>
<feature type="binding site" evidence="5">
    <location>
        <position position="299"/>
    </location>
    <ligand>
        <name>a divalent metal cation</name>
        <dbReference type="ChEBI" id="CHEBI:60240"/>
        <label>1</label>
    </ligand>
</feature>
<dbReference type="NCBIfam" id="TIGR00500">
    <property type="entry name" value="met_pdase_I"/>
    <property type="match status" value="1"/>
</dbReference>
<dbReference type="GeneID" id="106661638"/>
<keyword evidence="9" id="KW-1185">Reference proteome</keyword>
<dbReference type="GO" id="GO:0070006">
    <property type="term" value="F:metalloaminopeptidase activity"/>
    <property type="evidence" value="ECO:0007669"/>
    <property type="project" value="UniProtKB-UniRule"/>
</dbReference>
<dbReference type="GO" id="GO:0046872">
    <property type="term" value="F:metal ion binding"/>
    <property type="evidence" value="ECO:0007669"/>
    <property type="project" value="UniProtKB-UniRule"/>
</dbReference>
<keyword evidence="1 5" id="KW-0031">Aminopeptidase</keyword>
<feature type="binding site" evidence="5">
    <location>
        <position position="268"/>
    </location>
    <ligand>
        <name>a divalent metal cation</name>
        <dbReference type="ChEBI" id="CHEBI:60240"/>
        <label>2</label>
        <note>catalytic</note>
    </ligand>
</feature>
<dbReference type="PRINTS" id="PR00599">
    <property type="entry name" value="MAPEPTIDASE"/>
</dbReference>
<reference evidence="8" key="1">
    <citation type="submission" date="2022-01" db="UniProtKB">
        <authorList>
            <consortium name="EnsemblMetazoa"/>
        </authorList>
    </citation>
    <scope>IDENTIFICATION</scope>
</reference>
<dbReference type="Proteomes" id="UP000494040">
    <property type="component" value="Unassembled WGS sequence"/>
</dbReference>
<dbReference type="InterPro" id="IPR001714">
    <property type="entry name" value="Pept_M24_MAP"/>
</dbReference>
<protein>
    <recommendedName>
        <fullName evidence="6">Methionine aminopeptidase</fullName>
        <ecNumber evidence="6">3.4.11.18</ecNumber>
    </recommendedName>
</protein>
<sequence length="314" mass="34613">MNKMVKGGIFTSVGRHLEKLSSGLKLKPKWNVVTAVGEVSQMLEVPKTLEKPPYWKTGVPPPSPETPELKTAEQLRNLRSSCSLAFSILQHLESFVKVDMTTDEIDREVHRMCLENDAYPSPLNYSGFPKSCCTSVNNIACHGIPDSRKLQDGDIINIDITVYKNGMHGDCSRMYKIGYVDDGGSKLCDVTYEAVERAVHICGPGVPYYKIGEEIEKFVESKGLTVIPCFIGHGIGSYFHGPPDIYHHKFEEAKLLGNMTPGVAFTIEPAVGEGKKDIVILEDGWTACTLDDSRAAQSELTVFINSQGVEVLTK</sequence>
<keyword evidence="2 5" id="KW-0645">Protease</keyword>
<dbReference type="PANTHER" id="PTHR43330:SF8">
    <property type="entry name" value="METHIONINE AMINOPEPTIDASE 1D, MITOCHONDRIAL"/>
    <property type="match status" value="1"/>
</dbReference>
<evidence type="ECO:0000313" key="9">
    <source>
        <dbReference type="Proteomes" id="UP000494040"/>
    </source>
</evidence>
<dbReference type="KEGG" id="clec:106661638"/>
<comment type="similarity">
    <text evidence="5">Belongs to the peptidase M24A family. Methionine aminopeptidase type 1 subfamily.</text>
</comment>
<comment type="cofactor">
    <cofactor evidence="5">
        <name>Co(2+)</name>
        <dbReference type="ChEBI" id="CHEBI:48828"/>
    </cofactor>
    <cofactor evidence="5">
        <name>Zn(2+)</name>
        <dbReference type="ChEBI" id="CHEBI:29105"/>
    </cofactor>
    <cofactor evidence="5">
        <name>Mn(2+)</name>
        <dbReference type="ChEBI" id="CHEBI:29035"/>
    </cofactor>
    <cofactor evidence="5">
        <name>Fe(2+)</name>
        <dbReference type="ChEBI" id="CHEBI:29033"/>
    </cofactor>
    <text evidence="5">Binds 2 divalent metal cations per subunit. Has a high-affinity and a low affinity metal-binding site. The true nature of the physiological cofactor is under debate. The enzyme is active with cobalt, zinc, manganese or divalent iron ions. Most likely, methionine aminopeptidases function as mononuclear Fe(2+)-metalloproteases under physiological conditions, and the catalytically relevant metal-binding site has been assigned to the histidine-containing high-affinity site.</text>
</comment>
<dbReference type="HAMAP" id="MF_01974">
    <property type="entry name" value="MetAP_1"/>
    <property type="match status" value="1"/>
</dbReference>
<feature type="domain" description="Peptidase M24" evidence="7">
    <location>
        <begin position="77"/>
        <end position="276"/>
    </location>
</feature>
<evidence type="ECO:0000256" key="6">
    <source>
        <dbReference type="RuleBase" id="RU003653"/>
    </source>
</evidence>
<feature type="binding site" evidence="5">
    <location>
        <position position="240"/>
    </location>
    <ligand>
        <name>substrate</name>
    </ligand>
</feature>
<dbReference type="PANTHER" id="PTHR43330">
    <property type="entry name" value="METHIONINE AMINOPEPTIDASE"/>
    <property type="match status" value="1"/>
</dbReference>
<feature type="binding site" evidence="5">
    <location>
        <position position="159"/>
    </location>
    <ligand>
        <name>a divalent metal cation</name>
        <dbReference type="ChEBI" id="CHEBI:60240"/>
        <label>1</label>
    </ligand>
</feature>
<dbReference type="SUPFAM" id="SSF55920">
    <property type="entry name" value="Creatinase/aminopeptidase"/>
    <property type="match status" value="1"/>
</dbReference>
<proteinExistence type="inferred from homology"/>
<feature type="binding site" evidence="5">
    <location>
        <position position="142"/>
    </location>
    <ligand>
        <name>substrate</name>
    </ligand>
</feature>
<name>A0A8I6TBG1_CIMLE</name>
<evidence type="ECO:0000256" key="5">
    <source>
        <dbReference type="HAMAP-Rule" id="MF_03174"/>
    </source>
</evidence>
<dbReference type="Gene3D" id="3.90.230.10">
    <property type="entry name" value="Creatinase/methionine aminopeptidase superfamily"/>
    <property type="match status" value="1"/>
</dbReference>
<feature type="binding site" evidence="5">
    <location>
        <position position="233"/>
    </location>
    <ligand>
        <name>a divalent metal cation</name>
        <dbReference type="ChEBI" id="CHEBI:60240"/>
        <label>2</label>
        <note>catalytic</note>
    </ligand>
</feature>
<feature type="binding site" evidence="5">
    <location>
        <position position="299"/>
    </location>
    <ligand>
        <name>a divalent metal cation</name>
        <dbReference type="ChEBI" id="CHEBI:60240"/>
        <label>2</label>
        <note>catalytic</note>
    </ligand>
</feature>
<evidence type="ECO:0000313" key="8">
    <source>
        <dbReference type="EnsemblMetazoa" id="XP_014240656.1"/>
    </source>
</evidence>
<keyword evidence="4 5" id="KW-0378">Hydrolase</keyword>
<accession>A0A8I6TBG1</accession>
<dbReference type="InterPro" id="IPR036005">
    <property type="entry name" value="Creatinase/aminopeptidase-like"/>
</dbReference>
<dbReference type="Pfam" id="PF00557">
    <property type="entry name" value="Peptidase_M24"/>
    <property type="match status" value="1"/>
</dbReference>
<dbReference type="OrthoDB" id="3209743at2759"/>
<dbReference type="InterPro" id="IPR000994">
    <property type="entry name" value="Pept_M24"/>
</dbReference>
<organism evidence="8 9">
    <name type="scientific">Cimex lectularius</name>
    <name type="common">Bed bug</name>
    <name type="synonym">Acanthia lectularia</name>
    <dbReference type="NCBI Taxonomy" id="79782"/>
    <lineage>
        <taxon>Eukaryota</taxon>
        <taxon>Metazoa</taxon>
        <taxon>Ecdysozoa</taxon>
        <taxon>Arthropoda</taxon>
        <taxon>Hexapoda</taxon>
        <taxon>Insecta</taxon>
        <taxon>Pterygota</taxon>
        <taxon>Neoptera</taxon>
        <taxon>Paraneoptera</taxon>
        <taxon>Hemiptera</taxon>
        <taxon>Heteroptera</taxon>
        <taxon>Panheteroptera</taxon>
        <taxon>Cimicomorpha</taxon>
        <taxon>Cimicidae</taxon>
        <taxon>Cimex</taxon>
    </lineage>
</organism>